<dbReference type="AlphaFoldDB" id="A0A939IU48"/>
<keyword evidence="4 10" id="KW-1133">Transmembrane helix</keyword>
<reference evidence="11" key="1">
    <citation type="submission" date="2020-12" db="EMBL/GenBank/DDBJ databases">
        <title>PHA producing bacteria isolated from mangrove.</title>
        <authorList>
            <person name="Zheng W."/>
            <person name="Yu S."/>
            <person name="Huang Y."/>
        </authorList>
    </citation>
    <scope>NUCLEOTIDE SEQUENCE</scope>
    <source>
        <strain evidence="11">GN8-5</strain>
    </source>
</reference>
<dbReference type="GO" id="GO:0046872">
    <property type="term" value="F:metal ion binding"/>
    <property type="evidence" value="ECO:0007669"/>
    <property type="project" value="UniProtKB-KW"/>
</dbReference>
<comment type="activity regulation">
    <text evidence="10">Na(+) is not transported, but it plays an essential structural role and its presence is essential for fluoride channel function.</text>
</comment>
<sequence length="124" mass="12105">MRRAALAAAGGAIGTAARLGVGMLVPGALAHGAAIGVLVANVLGSLLLGVLVARLPSSDLRIFVGTGMLGGFTTYSAFAVDTVALWETAPALAVGYVVVSIALGLAAAALGLRLGRRPVRGSAA</sequence>
<comment type="subcellular location">
    <subcellularLocation>
        <location evidence="1 10">Cell membrane</location>
        <topology evidence="1 10">Multi-pass membrane protein</topology>
    </subcellularLocation>
</comment>
<keyword evidence="6 10" id="KW-0407">Ion channel</keyword>
<keyword evidence="3 10" id="KW-0812">Transmembrane</keyword>
<evidence type="ECO:0000256" key="9">
    <source>
        <dbReference type="ARBA" id="ARBA00049940"/>
    </source>
</evidence>
<comment type="similarity">
    <text evidence="7 10">Belongs to the fluoride channel Fluc/FEX (TC 1.A.43) family.</text>
</comment>
<dbReference type="HAMAP" id="MF_00454">
    <property type="entry name" value="FluC"/>
    <property type="match status" value="1"/>
</dbReference>
<dbReference type="GO" id="GO:0062054">
    <property type="term" value="F:fluoride channel activity"/>
    <property type="evidence" value="ECO:0007669"/>
    <property type="project" value="UniProtKB-UniRule"/>
</dbReference>
<dbReference type="InterPro" id="IPR003691">
    <property type="entry name" value="FluC"/>
</dbReference>
<keyword evidence="10" id="KW-0915">Sodium</keyword>
<name>A0A939IU48_9MICO</name>
<accession>A0A939IU48</accession>
<organism evidence="11 12">
    <name type="scientific">Microbacterium esteraromaticum</name>
    <dbReference type="NCBI Taxonomy" id="57043"/>
    <lineage>
        <taxon>Bacteria</taxon>
        <taxon>Bacillati</taxon>
        <taxon>Actinomycetota</taxon>
        <taxon>Actinomycetes</taxon>
        <taxon>Micrococcales</taxon>
        <taxon>Microbacteriaceae</taxon>
        <taxon>Microbacterium</taxon>
    </lineage>
</organism>
<keyword evidence="10" id="KW-0406">Ion transport</keyword>
<comment type="caution">
    <text evidence="11">The sequence shown here is derived from an EMBL/GenBank/DDBJ whole genome shotgun (WGS) entry which is preliminary data.</text>
</comment>
<feature type="binding site" evidence="10">
    <location>
        <position position="73"/>
    </location>
    <ligand>
        <name>Na(+)</name>
        <dbReference type="ChEBI" id="CHEBI:29101"/>
        <note>structural</note>
    </ligand>
</feature>
<evidence type="ECO:0000256" key="6">
    <source>
        <dbReference type="ARBA" id="ARBA00023303"/>
    </source>
</evidence>
<feature type="transmembrane region" description="Helical" evidence="10">
    <location>
        <begin position="60"/>
        <end position="80"/>
    </location>
</feature>
<evidence type="ECO:0000256" key="4">
    <source>
        <dbReference type="ARBA" id="ARBA00022989"/>
    </source>
</evidence>
<dbReference type="PANTHER" id="PTHR28259">
    <property type="entry name" value="FLUORIDE EXPORT PROTEIN 1-RELATED"/>
    <property type="match status" value="1"/>
</dbReference>
<keyword evidence="5 10" id="KW-0472">Membrane</keyword>
<dbReference type="GO" id="GO:0140114">
    <property type="term" value="P:cellular detoxification of fluoride"/>
    <property type="evidence" value="ECO:0007669"/>
    <property type="project" value="UniProtKB-UniRule"/>
</dbReference>
<feature type="transmembrane region" description="Helical" evidence="10">
    <location>
        <begin position="92"/>
        <end position="112"/>
    </location>
</feature>
<dbReference type="GO" id="GO:0005886">
    <property type="term" value="C:plasma membrane"/>
    <property type="evidence" value="ECO:0007669"/>
    <property type="project" value="UniProtKB-SubCell"/>
</dbReference>
<protein>
    <recommendedName>
        <fullName evidence="10">Fluoride-specific ion channel FluC</fullName>
    </recommendedName>
</protein>
<evidence type="ECO:0000256" key="5">
    <source>
        <dbReference type="ARBA" id="ARBA00023136"/>
    </source>
</evidence>
<dbReference type="Pfam" id="PF02537">
    <property type="entry name" value="CRCB"/>
    <property type="match status" value="1"/>
</dbReference>
<comment type="catalytic activity">
    <reaction evidence="8">
        <text>fluoride(in) = fluoride(out)</text>
        <dbReference type="Rhea" id="RHEA:76159"/>
        <dbReference type="ChEBI" id="CHEBI:17051"/>
    </reaction>
    <physiologicalReaction direction="left-to-right" evidence="8">
        <dbReference type="Rhea" id="RHEA:76160"/>
    </physiologicalReaction>
</comment>
<feature type="binding site" evidence="10">
    <location>
        <position position="70"/>
    </location>
    <ligand>
        <name>Na(+)</name>
        <dbReference type="ChEBI" id="CHEBI:29101"/>
        <note>structural</note>
    </ligand>
</feature>
<dbReference type="PANTHER" id="PTHR28259:SF1">
    <property type="entry name" value="FLUORIDE EXPORT PROTEIN 1-RELATED"/>
    <property type="match status" value="1"/>
</dbReference>
<gene>
    <name evidence="10" type="primary">fluC</name>
    <name evidence="10" type="synonym">crcB</name>
    <name evidence="11" type="ORF">JF543_03590</name>
</gene>
<feature type="transmembrane region" description="Helical" evidence="10">
    <location>
        <begin position="28"/>
        <end position="53"/>
    </location>
</feature>
<keyword evidence="10" id="KW-0479">Metal-binding</keyword>
<dbReference type="Proteomes" id="UP000664385">
    <property type="component" value="Unassembled WGS sequence"/>
</dbReference>
<proteinExistence type="inferred from homology"/>
<evidence type="ECO:0000313" key="12">
    <source>
        <dbReference type="Proteomes" id="UP000664385"/>
    </source>
</evidence>
<keyword evidence="10" id="KW-0813">Transport</keyword>
<evidence type="ECO:0000256" key="8">
    <source>
        <dbReference type="ARBA" id="ARBA00035585"/>
    </source>
</evidence>
<evidence type="ECO:0000256" key="7">
    <source>
        <dbReference type="ARBA" id="ARBA00035120"/>
    </source>
</evidence>
<dbReference type="EMBL" id="JAEMWU010000001">
    <property type="protein sequence ID" value="MBN8205041.1"/>
    <property type="molecule type" value="Genomic_DNA"/>
</dbReference>
<evidence type="ECO:0000256" key="1">
    <source>
        <dbReference type="ARBA" id="ARBA00004651"/>
    </source>
</evidence>
<evidence type="ECO:0000313" key="11">
    <source>
        <dbReference type="EMBL" id="MBN8205041.1"/>
    </source>
</evidence>
<comment type="function">
    <text evidence="9 10">Fluoride-specific ion channel. Important for reducing fluoride concentration in the cell, thus reducing its toxicity.</text>
</comment>
<evidence type="ECO:0000256" key="2">
    <source>
        <dbReference type="ARBA" id="ARBA00022475"/>
    </source>
</evidence>
<evidence type="ECO:0000256" key="10">
    <source>
        <dbReference type="HAMAP-Rule" id="MF_00454"/>
    </source>
</evidence>
<keyword evidence="2 10" id="KW-1003">Cell membrane</keyword>
<evidence type="ECO:0000256" key="3">
    <source>
        <dbReference type="ARBA" id="ARBA00022692"/>
    </source>
</evidence>